<dbReference type="PANTHER" id="PTHR12283">
    <property type="entry name" value="GLUTAMINYL-PEPTIDE CYCLOTRANSFERASE"/>
    <property type="match status" value="1"/>
</dbReference>
<evidence type="ECO:0000256" key="5">
    <source>
        <dbReference type="ARBA" id="ARBA00023315"/>
    </source>
</evidence>
<dbReference type="GO" id="GO:0008270">
    <property type="term" value="F:zinc ion binding"/>
    <property type="evidence" value="ECO:0007669"/>
    <property type="project" value="TreeGrafter"/>
</dbReference>
<dbReference type="InterPro" id="IPR040234">
    <property type="entry name" value="QC/QCL"/>
</dbReference>
<dbReference type="InterPro" id="IPR037457">
    <property type="entry name" value="M28_QC"/>
</dbReference>
<dbReference type="SUPFAM" id="SSF53187">
    <property type="entry name" value="Zn-dependent exopeptidases"/>
    <property type="match status" value="1"/>
</dbReference>
<dbReference type="InterPro" id="IPR007484">
    <property type="entry name" value="Peptidase_M28"/>
</dbReference>
<dbReference type="PANTHER" id="PTHR12283:SF6">
    <property type="entry name" value="GLUTAMINYL-PEPTIDE CYCLOTRANSFERASE-RELATED"/>
    <property type="match status" value="1"/>
</dbReference>
<feature type="region of interest" description="Disordered" evidence="6">
    <location>
        <begin position="65"/>
        <end position="87"/>
    </location>
</feature>
<dbReference type="CDD" id="cd03880">
    <property type="entry name" value="M28_QC_like"/>
    <property type="match status" value="1"/>
</dbReference>
<evidence type="ECO:0000256" key="6">
    <source>
        <dbReference type="SAM" id="MobiDB-lite"/>
    </source>
</evidence>
<organism evidence="8">
    <name type="scientific">Aceria tosichella</name>
    <name type="common">wheat curl mite</name>
    <dbReference type="NCBI Taxonomy" id="561515"/>
    <lineage>
        <taxon>Eukaryota</taxon>
        <taxon>Metazoa</taxon>
        <taxon>Ecdysozoa</taxon>
        <taxon>Arthropoda</taxon>
        <taxon>Chelicerata</taxon>
        <taxon>Arachnida</taxon>
        <taxon>Acari</taxon>
        <taxon>Acariformes</taxon>
        <taxon>Trombidiformes</taxon>
        <taxon>Prostigmata</taxon>
        <taxon>Eupodina</taxon>
        <taxon>Eriophyoidea</taxon>
        <taxon>Eriophyidae</taxon>
        <taxon>Eriophyinae</taxon>
        <taxon>Aceriini</taxon>
        <taxon>Aceria</taxon>
    </lineage>
</organism>
<keyword evidence="5" id="KW-0012">Acyltransferase</keyword>
<sequence length="638" mass="71080">MATIELATSQKRILVSHLNMQPSPELPEKGVTSSITTDNKYLSSIQHKIRSAAKYQLSSNNNSLTVGSSATSTTTTTSSSSCSSSSYSISSGSSIDSSSSSAPYHLHSNDKCCTAEEKLVNPISALLTTSNYCEPQHCSGLLILNGGQEWKQNCENNDETTISYFKSFAMNLSNYNESRHDKRTYFELKSTLANNNNSKKKELHLELNNALILFVATTLLLCLQNASPCSSFGDLEYNQHTSLFGYDYPPAPFSPRSYLTSQNNGARSIWNRQLRSYPTQPNIENIDPLLGIMSSNSDSFSQDDPTSTNAPPQAQQSWTSIFTNPFGAGGNNGGGNNGYNNDTLDEHIKAILIPRVSGTPGNVQVRQYIVDALKRNNYQVELDEFSASTPIDNVQFANIIASSNPNACRQLVLACHYDSKMKQGFLGATDSAVPCAMLLKISETFNKSFRPSSDTPATNQLGLRFIFFDGEEAFDQWTATDSLYGSRHLAAKWSKQRPPAECNFGRGKTELDRIELFVLLDLIGTKDTTFVSYNDRVKHHYNALQSYERAHMAKNGHNQLSILRNMAFKSRRVLFDAVEDDHVPFKKRGVPILLLLAHPFPSVWHENTDDYDHIDFPKTRRILHVMEEFVANYSKKTD</sequence>
<gene>
    <name evidence="8" type="primary">QPCTL_1</name>
    <name evidence="8" type="ORF">g.14218</name>
</gene>
<evidence type="ECO:0000313" key="8">
    <source>
        <dbReference type="EMBL" id="MDE47908.1"/>
    </source>
</evidence>
<comment type="similarity">
    <text evidence="2">Belongs to the glutaminyl-peptide cyclotransferase family.</text>
</comment>
<dbReference type="Gene3D" id="3.40.630.10">
    <property type="entry name" value="Zn peptidases"/>
    <property type="match status" value="1"/>
</dbReference>
<dbReference type="EMBL" id="GGYP01003137">
    <property type="protein sequence ID" value="MDE47908.1"/>
    <property type="molecule type" value="Transcribed_RNA"/>
</dbReference>
<evidence type="ECO:0000256" key="4">
    <source>
        <dbReference type="ARBA" id="ARBA00022679"/>
    </source>
</evidence>
<feature type="domain" description="Peptidase M28" evidence="7">
    <location>
        <begin position="398"/>
        <end position="629"/>
    </location>
</feature>
<protein>
    <recommendedName>
        <fullName evidence="3">glutaminyl-peptide cyclotransferase</fullName>
        <ecNumber evidence="3">2.3.2.5</ecNumber>
    </recommendedName>
</protein>
<accession>A0A6G1SBY1</accession>
<reference evidence="8" key="1">
    <citation type="submission" date="2018-10" db="EMBL/GenBank/DDBJ databases">
        <title>Transcriptome assembly of Aceria tosichella (Wheat curl mite) Type 2.</title>
        <authorList>
            <person name="Scully E.D."/>
            <person name="Geib S.M."/>
            <person name="Palmer N.A."/>
            <person name="Gupta A.K."/>
            <person name="Sarath G."/>
            <person name="Tatineni S."/>
        </authorList>
    </citation>
    <scope>NUCLEOTIDE SEQUENCE</scope>
    <source>
        <strain evidence="8">LincolnNE</strain>
    </source>
</reference>
<dbReference type="GO" id="GO:0016603">
    <property type="term" value="F:glutaminyl-peptide cyclotransferase activity"/>
    <property type="evidence" value="ECO:0007669"/>
    <property type="project" value="UniProtKB-EC"/>
</dbReference>
<proteinExistence type="inferred from homology"/>
<evidence type="ECO:0000256" key="2">
    <source>
        <dbReference type="ARBA" id="ARBA00006014"/>
    </source>
</evidence>
<evidence type="ECO:0000259" key="7">
    <source>
        <dbReference type="Pfam" id="PF04389"/>
    </source>
</evidence>
<name>A0A6G1SBY1_9ACAR</name>
<dbReference type="AlphaFoldDB" id="A0A6G1SBY1"/>
<keyword evidence="4 8" id="KW-0808">Transferase</keyword>
<evidence type="ECO:0000256" key="1">
    <source>
        <dbReference type="ARBA" id="ARBA00000001"/>
    </source>
</evidence>
<comment type="catalytic activity">
    <reaction evidence="1">
        <text>N-terminal L-glutaminyl-[peptide] = N-terminal 5-oxo-L-prolyl-[peptide] + NH4(+)</text>
        <dbReference type="Rhea" id="RHEA:23652"/>
        <dbReference type="Rhea" id="RHEA-COMP:11736"/>
        <dbReference type="Rhea" id="RHEA-COMP:11846"/>
        <dbReference type="ChEBI" id="CHEBI:28938"/>
        <dbReference type="ChEBI" id="CHEBI:64722"/>
        <dbReference type="ChEBI" id="CHEBI:87215"/>
        <dbReference type="EC" id="2.3.2.5"/>
    </reaction>
</comment>
<dbReference type="Pfam" id="PF04389">
    <property type="entry name" value="Peptidase_M28"/>
    <property type="match status" value="1"/>
</dbReference>
<evidence type="ECO:0000256" key="3">
    <source>
        <dbReference type="ARBA" id="ARBA00012012"/>
    </source>
</evidence>
<feature type="region of interest" description="Disordered" evidence="6">
    <location>
        <begin position="294"/>
        <end position="315"/>
    </location>
</feature>
<dbReference type="EC" id="2.3.2.5" evidence="3"/>